<reference evidence="1" key="1">
    <citation type="submission" date="2014-11" db="EMBL/GenBank/DDBJ databases">
        <authorList>
            <person name="Amaro Gonzalez C."/>
        </authorList>
    </citation>
    <scope>NUCLEOTIDE SEQUENCE</scope>
</reference>
<sequence>MGSLISLVRSSITHHAISVYTSSNQPCPCRSTAPVGFHSYPNKAYDMQHRDL</sequence>
<reference evidence="1" key="2">
    <citation type="journal article" date="2015" name="Fish Shellfish Immunol.">
        <title>Early steps in the European eel (Anguilla anguilla)-Vibrio vulnificus interaction in the gills: Role of the RtxA13 toxin.</title>
        <authorList>
            <person name="Callol A."/>
            <person name="Pajuelo D."/>
            <person name="Ebbesson L."/>
            <person name="Teles M."/>
            <person name="MacKenzie S."/>
            <person name="Amaro C."/>
        </authorList>
    </citation>
    <scope>NUCLEOTIDE SEQUENCE</scope>
</reference>
<proteinExistence type="predicted"/>
<dbReference type="AlphaFoldDB" id="A0A0E9TVG4"/>
<organism evidence="1">
    <name type="scientific">Anguilla anguilla</name>
    <name type="common">European freshwater eel</name>
    <name type="synonym">Muraena anguilla</name>
    <dbReference type="NCBI Taxonomy" id="7936"/>
    <lineage>
        <taxon>Eukaryota</taxon>
        <taxon>Metazoa</taxon>
        <taxon>Chordata</taxon>
        <taxon>Craniata</taxon>
        <taxon>Vertebrata</taxon>
        <taxon>Euteleostomi</taxon>
        <taxon>Actinopterygii</taxon>
        <taxon>Neopterygii</taxon>
        <taxon>Teleostei</taxon>
        <taxon>Anguilliformes</taxon>
        <taxon>Anguillidae</taxon>
        <taxon>Anguilla</taxon>
    </lineage>
</organism>
<name>A0A0E9TVG4_ANGAN</name>
<protein>
    <submittedName>
        <fullName evidence="1">Uncharacterized protein</fullName>
    </submittedName>
</protein>
<dbReference type="EMBL" id="GBXM01050898">
    <property type="protein sequence ID" value="JAH57679.1"/>
    <property type="molecule type" value="Transcribed_RNA"/>
</dbReference>
<evidence type="ECO:0000313" key="1">
    <source>
        <dbReference type="EMBL" id="JAH57679.1"/>
    </source>
</evidence>
<accession>A0A0E9TVG4</accession>